<evidence type="ECO:0000313" key="1">
    <source>
        <dbReference type="EMBL" id="CBJ91439.1"/>
    </source>
</evidence>
<sequence length="69" mass="7859">MPGMLTCNGLPHWIPWPGWPTRGDSLQCVRAIERTALYVGQRLRGGPAWAMALPLPKLWLYSSWLEKRA</sequence>
<keyword evidence="2" id="KW-1185">Reference proteome</keyword>
<proteinExistence type="predicted"/>
<gene>
    <name evidence="1" type="ordered locus">XNC1_3391</name>
</gene>
<name>D3V989_XENNA</name>
<dbReference type="HOGENOM" id="CLU_2775070_0_0_6"/>
<evidence type="ECO:0000313" key="2">
    <source>
        <dbReference type="Proteomes" id="UP000008075"/>
    </source>
</evidence>
<dbReference type="KEGG" id="xne:XNC1_3391"/>
<dbReference type="EMBL" id="FN667742">
    <property type="protein sequence ID" value="CBJ91439.1"/>
    <property type="molecule type" value="Genomic_DNA"/>
</dbReference>
<protein>
    <submittedName>
        <fullName evidence="1">Uncharacterized protein</fullName>
    </submittedName>
</protein>
<dbReference type="AlphaFoldDB" id="D3V989"/>
<dbReference type="STRING" id="406817.XNC1_3391"/>
<dbReference type="Proteomes" id="UP000008075">
    <property type="component" value="Chromosome"/>
</dbReference>
<reference evidence="1 2" key="1">
    <citation type="journal article" date="2011" name="PLoS ONE">
        <title>The entomopathogenic bacterial endosymbionts xenorhabdus and photorhabdus: convergent lifestyles from divergent genomes.</title>
        <authorList>
            <person name="Chaston J.M."/>
            <person name="Suen G."/>
            <person name="Tucker S.L."/>
            <person name="Andersen A.W."/>
            <person name="Bhasin A."/>
            <person name="Bode E."/>
            <person name="Bode H.B."/>
            <person name="Brachmann A.O."/>
            <person name="Cowles C.E."/>
            <person name="Cowles K.N."/>
            <person name="Darby C."/>
            <person name="de Leon L."/>
            <person name="Drace K."/>
            <person name="Du Z."/>
            <person name="Givaudan A."/>
            <person name="Herbert Tran E.E."/>
            <person name="Jewell K.A."/>
            <person name="Knack J.J."/>
            <person name="Krasomil-Osterfeld K.C."/>
            <person name="Kukor R."/>
            <person name="Lanois A."/>
            <person name="Latreille P."/>
            <person name="Leimgruber N.K."/>
            <person name="Lipke C.M."/>
            <person name="Liu R."/>
            <person name="Lu X."/>
            <person name="Martens E.C."/>
            <person name="Marri P.R."/>
            <person name="Medigue C."/>
            <person name="Menard M.L."/>
            <person name="Miller N.M."/>
            <person name="Morales-Soto N."/>
            <person name="Norton S."/>
            <person name="Ogier J.C."/>
            <person name="Orchard S.S."/>
            <person name="Park D."/>
            <person name="Park Y."/>
            <person name="Qurollo B.A."/>
            <person name="Sugar D.R."/>
            <person name="Richards G.R."/>
            <person name="Rouy Z."/>
            <person name="Slominski B."/>
            <person name="Slominski K."/>
            <person name="Snyder H."/>
            <person name="Tjaden B.C."/>
            <person name="van der Hoeven R."/>
            <person name="Welch R.D."/>
            <person name="Wheeler C."/>
            <person name="Xiang B."/>
            <person name="Barbazuk B."/>
            <person name="Gaudriault S."/>
            <person name="Goodner B."/>
            <person name="Slater S.C."/>
            <person name="Forst S."/>
            <person name="Goldman B.S."/>
            <person name="Goodrich-Blair H."/>
        </authorList>
    </citation>
    <scope>NUCLEOTIDE SEQUENCE [LARGE SCALE GENOMIC DNA]</scope>
    <source>
        <strain evidence="2">ATCC 19061 / DSM 3370 / CCUG 14189 / LMG 1036 / NCIMB 9965 / AN6</strain>
    </source>
</reference>
<organism evidence="1 2">
    <name type="scientific">Xenorhabdus nematophila (strain ATCC 19061 / DSM 3370 / CCUG 14189 / LMG 1036 / NCIMB 9965 / AN6)</name>
    <dbReference type="NCBI Taxonomy" id="406817"/>
    <lineage>
        <taxon>Bacteria</taxon>
        <taxon>Pseudomonadati</taxon>
        <taxon>Pseudomonadota</taxon>
        <taxon>Gammaproteobacteria</taxon>
        <taxon>Enterobacterales</taxon>
        <taxon>Morganellaceae</taxon>
        <taxon>Xenorhabdus</taxon>
    </lineage>
</organism>
<accession>D3V989</accession>